<dbReference type="SUPFAM" id="SSF160935">
    <property type="entry name" value="VPA0735-like"/>
    <property type="match status" value="1"/>
</dbReference>
<feature type="domain" description="DUF1214" evidence="1">
    <location>
        <begin position="310"/>
        <end position="405"/>
    </location>
</feature>
<evidence type="ECO:0000259" key="2">
    <source>
        <dbReference type="Pfam" id="PF06863"/>
    </source>
</evidence>
<keyword evidence="4" id="KW-1185">Reference proteome</keyword>
<dbReference type="Pfam" id="PF06742">
    <property type="entry name" value="DUF1214"/>
    <property type="match status" value="1"/>
</dbReference>
<dbReference type="InterPro" id="IPR037050">
    <property type="entry name" value="DUF1254_sf"/>
</dbReference>
<reference evidence="4" key="1">
    <citation type="submission" date="2015-01" db="EMBL/GenBank/DDBJ databases">
        <title>Flavisolibacter sp./LCS9/ whole genome sequencing.</title>
        <authorList>
            <person name="Kim M.K."/>
            <person name="Srinivasan S."/>
            <person name="Lee J.-J."/>
        </authorList>
    </citation>
    <scope>NUCLEOTIDE SEQUENCE [LARGE SCALE GENOMIC DNA]</scope>
    <source>
        <strain evidence="4">LCS9</strain>
    </source>
</reference>
<dbReference type="PANTHER" id="PTHR36509">
    <property type="entry name" value="BLL3101 PROTEIN"/>
    <property type="match status" value="1"/>
</dbReference>
<dbReference type="AlphaFoldDB" id="A0A172TQB1"/>
<evidence type="ECO:0000313" key="4">
    <source>
        <dbReference type="Proteomes" id="UP000077177"/>
    </source>
</evidence>
<dbReference type="PATRIC" id="fig|1492898.3.peg.126"/>
<proteinExistence type="predicted"/>
<dbReference type="InterPro" id="IPR037049">
    <property type="entry name" value="DUF1214_C_sf"/>
</dbReference>
<dbReference type="EMBL" id="CP011390">
    <property type="protein sequence ID" value="ANE49220.1"/>
    <property type="molecule type" value="Genomic_DNA"/>
</dbReference>
<name>A0A172TQB1_9BACT</name>
<dbReference type="Pfam" id="PF06863">
    <property type="entry name" value="DUF1254"/>
    <property type="match status" value="1"/>
</dbReference>
<dbReference type="InterPro" id="IPR010679">
    <property type="entry name" value="DUF1254"/>
</dbReference>
<dbReference type="PANTHER" id="PTHR36509:SF2">
    <property type="entry name" value="BLL3101 PROTEIN"/>
    <property type="match status" value="1"/>
</dbReference>
<organism evidence="3 4">
    <name type="scientific">Flavisolibacter tropicus</name>
    <dbReference type="NCBI Taxonomy" id="1492898"/>
    <lineage>
        <taxon>Bacteria</taxon>
        <taxon>Pseudomonadati</taxon>
        <taxon>Bacteroidota</taxon>
        <taxon>Chitinophagia</taxon>
        <taxon>Chitinophagales</taxon>
        <taxon>Chitinophagaceae</taxon>
        <taxon>Flavisolibacter</taxon>
    </lineage>
</organism>
<gene>
    <name evidence="3" type="ORF">SY85_00580</name>
</gene>
<dbReference type="InterPro" id="IPR010621">
    <property type="entry name" value="DUF1214"/>
</dbReference>
<evidence type="ECO:0000313" key="3">
    <source>
        <dbReference type="EMBL" id="ANE49220.1"/>
    </source>
</evidence>
<dbReference type="OrthoDB" id="40820at2"/>
<evidence type="ECO:0000259" key="1">
    <source>
        <dbReference type="Pfam" id="PF06742"/>
    </source>
</evidence>
<evidence type="ECO:0008006" key="5">
    <source>
        <dbReference type="Google" id="ProtNLM"/>
    </source>
</evidence>
<protein>
    <recommendedName>
        <fullName evidence="5">DUF1254 domain-containing protein</fullName>
    </recommendedName>
</protein>
<feature type="domain" description="DUF1254" evidence="2">
    <location>
        <begin position="61"/>
        <end position="176"/>
    </location>
</feature>
<sequence>MKKILSPSVEESKSSALTDQDITDAYVYLLGRELVLKQQRLDFEKEGFKWNQIIHRELGGVAWANPNLDVAYSEAWVAVDENTCVVLEIPEIKGRYYTWQMLNGWGETLLNINERTFPDHPFGKFALCLKGSNPEIPQGCLRVDLPTKTSRVLCRVELGNDTKEAVRLQHLFKLTPQGEPKVEKPLSVPLFEGTNLPGAEIFQNASGKIQSEPDINEGMNALQEKTKAAEALVNSGAEGKARVDNVVKKTGIPKVFETIHNLGVARNRWTRPKSIGNYKDDYVVRTAVNYGGIWANNMGEVTYFTMAGNDGGSTYTLTFPKDALPAGKASYFWSIIAVDAEKFQVLPNPLNRFLLNKQSGLKNNPDGSLTLVFGPKPLTEYPESNWLPTIEGQKYNLTFRMYGPAKEVTDGTYFPPALVKK</sequence>
<dbReference type="Gene3D" id="2.60.120.600">
    <property type="entry name" value="Domain of unknown function DUF1214, C-terminal domain"/>
    <property type="match status" value="1"/>
</dbReference>
<dbReference type="Proteomes" id="UP000077177">
    <property type="component" value="Chromosome"/>
</dbReference>
<accession>A0A172TQB1</accession>
<dbReference type="RefSeq" id="WP_066401291.1">
    <property type="nucleotide sequence ID" value="NZ_CP011390.1"/>
</dbReference>
<dbReference type="Gene3D" id="2.60.40.1610">
    <property type="entry name" value="Domain of unknown function DUF1254"/>
    <property type="match status" value="1"/>
</dbReference>
<dbReference type="KEGG" id="fla:SY85_00580"/>
<reference evidence="3 4" key="2">
    <citation type="journal article" date="2016" name="Int. J. Syst. Evol. Microbiol.">
        <title>Flavisolibacter tropicus sp. nov., isolated from tropical soil.</title>
        <authorList>
            <person name="Lee J.J."/>
            <person name="Kang M.S."/>
            <person name="Kim G.S."/>
            <person name="Lee C.S."/>
            <person name="Lim S."/>
            <person name="Lee J."/>
            <person name="Roh S.H."/>
            <person name="Kang H."/>
            <person name="Ha J.M."/>
            <person name="Bae S."/>
            <person name="Jung H.Y."/>
            <person name="Kim M.K."/>
        </authorList>
    </citation>
    <scope>NUCLEOTIDE SEQUENCE [LARGE SCALE GENOMIC DNA]</scope>
    <source>
        <strain evidence="3 4">LCS9</strain>
    </source>
</reference>
<dbReference type="STRING" id="1492898.SY85_00580"/>